<sequence length="285" mass="33039">MFLGSNESPVSLAVVKPTRAVRPKTPFPYLVHLEIKSLSSINTNTKFFLHPLTLQTLILPDMHWVPNFSLRFPRLMVLRVDQLLLDHALFTAFLASLPNLRLIEISLSCILERAKSQSREFTHFYLTEIHLNTYEVDVWRGVFLPNVHPVELRCAIVVLEPNAPDLVDFLKRCPSLANLKVVFEEPILTCADGEGATPRSRKKCHPGSFEWLELLIQVAQWKRTRSFDRYSFSELRKFQVIMENYHKVDTPNEEVRQFFRTVRDGLISVGVEVILFWGESRYDLS</sequence>
<reference evidence="1 2" key="1">
    <citation type="journal article" date="2020" name="ISME J.">
        <title>Uncovering the hidden diversity of litter-decomposition mechanisms in mushroom-forming fungi.</title>
        <authorList>
            <person name="Floudas D."/>
            <person name="Bentzer J."/>
            <person name="Ahren D."/>
            <person name="Johansson T."/>
            <person name="Persson P."/>
            <person name="Tunlid A."/>
        </authorList>
    </citation>
    <scope>NUCLEOTIDE SEQUENCE [LARGE SCALE GENOMIC DNA]</scope>
    <source>
        <strain evidence="1 2">CBS 406.79</strain>
    </source>
</reference>
<accession>A0A8H5MGS0</accession>
<organism evidence="1 2">
    <name type="scientific">Collybiopsis confluens</name>
    <dbReference type="NCBI Taxonomy" id="2823264"/>
    <lineage>
        <taxon>Eukaryota</taxon>
        <taxon>Fungi</taxon>
        <taxon>Dikarya</taxon>
        <taxon>Basidiomycota</taxon>
        <taxon>Agaricomycotina</taxon>
        <taxon>Agaricomycetes</taxon>
        <taxon>Agaricomycetidae</taxon>
        <taxon>Agaricales</taxon>
        <taxon>Marasmiineae</taxon>
        <taxon>Omphalotaceae</taxon>
        <taxon>Collybiopsis</taxon>
    </lineage>
</organism>
<dbReference type="AlphaFoldDB" id="A0A8H5MGS0"/>
<evidence type="ECO:0000313" key="2">
    <source>
        <dbReference type="Proteomes" id="UP000518752"/>
    </source>
</evidence>
<gene>
    <name evidence="1" type="ORF">D9757_000437</name>
</gene>
<proteinExistence type="predicted"/>
<name>A0A8H5MGS0_9AGAR</name>
<comment type="caution">
    <text evidence="1">The sequence shown here is derived from an EMBL/GenBank/DDBJ whole genome shotgun (WGS) entry which is preliminary data.</text>
</comment>
<keyword evidence="2" id="KW-1185">Reference proteome</keyword>
<evidence type="ECO:0000313" key="1">
    <source>
        <dbReference type="EMBL" id="KAF5393860.1"/>
    </source>
</evidence>
<evidence type="ECO:0008006" key="3">
    <source>
        <dbReference type="Google" id="ProtNLM"/>
    </source>
</evidence>
<dbReference type="Proteomes" id="UP000518752">
    <property type="component" value="Unassembled WGS sequence"/>
</dbReference>
<dbReference type="EMBL" id="JAACJN010000001">
    <property type="protein sequence ID" value="KAF5393860.1"/>
    <property type="molecule type" value="Genomic_DNA"/>
</dbReference>
<protein>
    <recommendedName>
        <fullName evidence="3">FBD domain-containing protein</fullName>
    </recommendedName>
</protein>